<evidence type="ECO:0000313" key="1">
    <source>
        <dbReference type="EMBL" id="OGL54343.1"/>
    </source>
</evidence>
<sequence>MARGGKDWETQEELEAYLEEKRRQKAGIEGVLRRGTKILKEGHRVKDLNPGGRRREVPLSETQITRRVREYERLGGRVDKLIGLPPRVREIALGVEKE</sequence>
<dbReference type="EMBL" id="MGDJ01000003">
    <property type="protein sequence ID" value="OGL54343.1"/>
    <property type="molecule type" value="Genomic_DNA"/>
</dbReference>
<gene>
    <name evidence="1" type="ORF">A3K55_00285</name>
</gene>
<reference evidence="1 2" key="1">
    <citation type="journal article" date="2016" name="Nat. Commun.">
        <title>Thousands of microbial genomes shed light on interconnected biogeochemical processes in an aquifer system.</title>
        <authorList>
            <person name="Anantharaman K."/>
            <person name="Brown C.T."/>
            <person name="Hug L.A."/>
            <person name="Sharon I."/>
            <person name="Castelle C.J."/>
            <person name="Probst A.J."/>
            <person name="Thomas B.C."/>
            <person name="Singh A."/>
            <person name="Wilkins M.J."/>
            <person name="Karaoz U."/>
            <person name="Brodie E.L."/>
            <person name="Williams K.H."/>
            <person name="Hubbard S.S."/>
            <person name="Banfield J.F."/>
        </authorList>
    </citation>
    <scope>NUCLEOTIDE SEQUENCE [LARGE SCALE GENOMIC DNA]</scope>
</reference>
<accession>A0A1F7SKP6</accession>
<protein>
    <submittedName>
        <fullName evidence="1">Uncharacterized protein</fullName>
    </submittedName>
</protein>
<dbReference type="AlphaFoldDB" id="A0A1F7SKP6"/>
<comment type="caution">
    <text evidence="1">The sequence shown here is derived from an EMBL/GenBank/DDBJ whole genome shotgun (WGS) entry which is preliminary data.</text>
</comment>
<name>A0A1F7SKP6_9BACT</name>
<proteinExistence type="predicted"/>
<dbReference type="Proteomes" id="UP000185874">
    <property type="component" value="Unassembled WGS sequence"/>
</dbReference>
<organism evidence="1 2">
    <name type="scientific">Candidatus Shapirobacteria bacterium RBG_13_44_7</name>
    <dbReference type="NCBI Taxonomy" id="1802149"/>
    <lineage>
        <taxon>Bacteria</taxon>
        <taxon>Candidatus Shapironibacteriota</taxon>
    </lineage>
</organism>
<evidence type="ECO:0000313" key="2">
    <source>
        <dbReference type="Proteomes" id="UP000185874"/>
    </source>
</evidence>